<feature type="domain" description="ZP" evidence="3">
    <location>
        <begin position="281"/>
        <end position="532"/>
    </location>
</feature>
<dbReference type="InterPro" id="IPR056953">
    <property type="entry name" value="CUT_N"/>
</dbReference>
<evidence type="ECO:0000313" key="4">
    <source>
        <dbReference type="EMBL" id="KAK5645478.1"/>
    </source>
</evidence>
<gene>
    <name evidence="4" type="ORF">RI129_006778</name>
</gene>
<evidence type="ECO:0000256" key="1">
    <source>
        <dbReference type="SAM" id="Phobius"/>
    </source>
</evidence>
<keyword evidence="1" id="KW-0472">Membrane</keyword>
<accession>A0AAN7VET4</accession>
<dbReference type="AlphaFoldDB" id="A0AAN7VET4"/>
<evidence type="ECO:0000259" key="2">
    <source>
        <dbReference type="PROSITE" id="PS50948"/>
    </source>
</evidence>
<dbReference type="PROSITE" id="PS50948">
    <property type="entry name" value="PAN"/>
    <property type="match status" value="3"/>
</dbReference>
<dbReference type="Pfam" id="PF00024">
    <property type="entry name" value="PAN_1"/>
    <property type="match status" value="1"/>
</dbReference>
<feature type="transmembrane region" description="Helical" evidence="1">
    <location>
        <begin position="605"/>
        <end position="630"/>
    </location>
</feature>
<reference evidence="4 5" key="1">
    <citation type="journal article" date="2024" name="Insects">
        <title>An Improved Chromosome-Level Genome Assembly of the Firefly Pyrocoelia pectoralis.</title>
        <authorList>
            <person name="Fu X."/>
            <person name="Meyer-Rochow V.B."/>
            <person name="Ballantyne L."/>
            <person name="Zhu X."/>
        </authorList>
    </citation>
    <scope>NUCLEOTIDE SEQUENCE [LARGE SCALE GENOMIC DNA]</scope>
    <source>
        <strain evidence="4">XCY_ONT2</strain>
    </source>
</reference>
<dbReference type="Gene3D" id="3.50.4.10">
    <property type="entry name" value="Hepatocyte Growth Factor"/>
    <property type="match status" value="1"/>
</dbReference>
<dbReference type="Proteomes" id="UP001329430">
    <property type="component" value="Chromosome 4"/>
</dbReference>
<proteinExistence type="predicted"/>
<feature type="domain" description="Apple" evidence="2">
    <location>
        <begin position="3"/>
        <end position="90"/>
    </location>
</feature>
<organism evidence="4 5">
    <name type="scientific">Pyrocoelia pectoralis</name>
    <dbReference type="NCBI Taxonomy" id="417401"/>
    <lineage>
        <taxon>Eukaryota</taxon>
        <taxon>Metazoa</taxon>
        <taxon>Ecdysozoa</taxon>
        <taxon>Arthropoda</taxon>
        <taxon>Hexapoda</taxon>
        <taxon>Insecta</taxon>
        <taxon>Pterygota</taxon>
        <taxon>Neoptera</taxon>
        <taxon>Endopterygota</taxon>
        <taxon>Coleoptera</taxon>
        <taxon>Polyphaga</taxon>
        <taxon>Elateriformia</taxon>
        <taxon>Elateroidea</taxon>
        <taxon>Lampyridae</taxon>
        <taxon>Lampyrinae</taxon>
        <taxon>Pyrocoelia</taxon>
    </lineage>
</organism>
<dbReference type="PANTHER" id="PTHR47327:SF8">
    <property type="entry name" value="FI17836P1"/>
    <property type="match status" value="1"/>
</dbReference>
<keyword evidence="1" id="KW-0812">Transmembrane</keyword>
<dbReference type="PROSITE" id="PS51034">
    <property type="entry name" value="ZP_2"/>
    <property type="match status" value="1"/>
</dbReference>
<feature type="domain" description="Apple" evidence="2">
    <location>
        <begin position="193"/>
        <end position="275"/>
    </location>
</feature>
<dbReference type="SUPFAM" id="SSF57414">
    <property type="entry name" value="Hairpin loop containing domain-like"/>
    <property type="match status" value="2"/>
</dbReference>
<dbReference type="Pfam" id="PF25057">
    <property type="entry name" value="CUT_N"/>
    <property type="match status" value="1"/>
</dbReference>
<dbReference type="EMBL" id="JAVRBK010000004">
    <property type="protein sequence ID" value="KAK5645478.1"/>
    <property type="molecule type" value="Genomic_DNA"/>
</dbReference>
<sequence>MNCPQEHVKFEKIIGLRPSSDVHGYLLYKRKIYEPVALECLSKCSANVNCFSFVIFYNISECYWYDVDIRGSQETESVLDPNVVWFEKTCLDSDCNKLWIFERIPGTILIGYDVVTLPRKVTRNECQQNCLNYTNCRSARFRIGDDINLTNTLGTCVLSETDRSLVPNSFRAANYNEEYFENQCVEDKTDAFCAYEEYDHVILSQVDIKYDNFTKKQCEKLCDDITFFNCRGYSLIPSASVTQYLCLIHSTNSKVHGPRMLYSLSGANFFEKARCLNVTVTCTETYITVNYQPEVPFNGKVYMSGYSDNIRCYMIGNNTEEIVLKIPLLEDQCGITKAVTVHLNRTLLSGTMILQYNPVIQTQGDRLIKIGCIFNSDAKIVLGTGVNFANSSYLNQGTSIINTTTIQPTVEMRVIDFYTKKEVGATQVGQELQLVIELQPPDGAYDIWAAHLVAMSENGEDSILLLDDRGCATNPTIFPNLLKVYNNETRRLIANFNAFKFTSSSIIRFSITVQFCPTYCTLPNCISNNQDARPKIRREIQVLKADVKEVIKNQFDNENVTQMPLEFVLLVRNSKIVSNPLVYDENKKIIIAGYNLSTNEVCIDFSLTIGIIVTWIGIQIILLICGILMIKKYKNHYRHNSSQSLESLHKNFGLGFSNLGNRRVRWADSGSYT</sequence>
<dbReference type="InterPro" id="IPR001507">
    <property type="entry name" value="ZP_dom"/>
</dbReference>
<feature type="domain" description="Apple" evidence="2">
    <location>
        <begin position="95"/>
        <end position="184"/>
    </location>
</feature>
<name>A0AAN7VET4_9COLE</name>
<dbReference type="SMART" id="SM00241">
    <property type="entry name" value="ZP"/>
    <property type="match status" value="1"/>
</dbReference>
<dbReference type="SMART" id="SM00473">
    <property type="entry name" value="PAN_AP"/>
    <property type="match status" value="3"/>
</dbReference>
<keyword evidence="1" id="KW-1133">Transmembrane helix</keyword>
<evidence type="ECO:0000259" key="3">
    <source>
        <dbReference type="PROSITE" id="PS51034"/>
    </source>
</evidence>
<keyword evidence="5" id="KW-1185">Reference proteome</keyword>
<evidence type="ECO:0000313" key="5">
    <source>
        <dbReference type="Proteomes" id="UP001329430"/>
    </source>
</evidence>
<protein>
    <submittedName>
        <fullName evidence="4">Uncharacterized protein</fullName>
    </submittedName>
</protein>
<dbReference type="PANTHER" id="PTHR47327">
    <property type="entry name" value="FI18240P1-RELATED"/>
    <property type="match status" value="1"/>
</dbReference>
<dbReference type="InterPro" id="IPR052774">
    <property type="entry name" value="Celegans_DevNeuronal_Protein"/>
</dbReference>
<comment type="caution">
    <text evidence="4">The sequence shown here is derived from an EMBL/GenBank/DDBJ whole genome shotgun (WGS) entry which is preliminary data.</text>
</comment>
<dbReference type="GO" id="GO:0009653">
    <property type="term" value="P:anatomical structure morphogenesis"/>
    <property type="evidence" value="ECO:0007669"/>
    <property type="project" value="TreeGrafter"/>
</dbReference>
<dbReference type="InterPro" id="IPR003609">
    <property type="entry name" value="Pan_app"/>
</dbReference>